<comment type="caution">
    <text evidence="7">The sequence shown here is derived from an EMBL/GenBank/DDBJ whole genome shotgun (WGS) entry which is preliminary data.</text>
</comment>
<keyword evidence="4 7" id="KW-0067">ATP-binding</keyword>
<dbReference type="Gene3D" id="3.40.50.300">
    <property type="entry name" value="P-loop containing nucleotide triphosphate hydrolases"/>
    <property type="match status" value="1"/>
</dbReference>
<reference evidence="7 8" key="1">
    <citation type="submission" date="2018-03" db="EMBL/GenBank/DDBJ databases">
        <title>Genome sequence of Clostridium vincentii DSM 10228.</title>
        <authorList>
            <person name="Poehlein A."/>
            <person name="Daniel R."/>
        </authorList>
    </citation>
    <scope>NUCLEOTIDE SEQUENCE [LARGE SCALE GENOMIC DNA]</scope>
    <source>
        <strain evidence="7 8">DSM 10228</strain>
    </source>
</reference>
<keyword evidence="2" id="KW-0813">Transport</keyword>
<dbReference type="InterPro" id="IPR003593">
    <property type="entry name" value="AAA+_ATPase"/>
</dbReference>
<gene>
    <name evidence="7" type="primary">lolD_6</name>
    <name evidence="7" type="ORF">CLVI_32020</name>
</gene>
<dbReference type="PROSITE" id="PS50893">
    <property type="entry name" value="ABC_TRANSPORTER_2"/>
    <property type="match status" value="1"/>
</dbReference>
<feature type="transmembrane region" description="Helical" evidence="5">
    <location>
        <begin position="56"/>
        <end position="75"/>
    </location>
</feature>
<evidence type="ECO:0000256" key="3">
    <source>
        <dbReference type="ARBA" id="ARBA00022741"/>
    </source>
</evidence>
<dbReference type="GO" id="GO:0005524">
    <property type="term" value="F:ATP binding"/>
    <property type="evidence" value="ECO:0007669"/>
    <property type="project" value="UniProtKB-KW"/>
</dbReference>
<keyword evidence="8" id="KW-1185">Reference proteome</keyword>
<proteinExistence type="inferred from homology"/>
<sequence>MRINGKVVGAWFGGKITKQDNKICKYLGPTLMPQAGVALGLIVVAGNLISEYAAQIRVIILCSTFIYSIIGPVAAKFSLEKSGEIIVPDKIILQERGKKMFIKIKNATKSYDTGKISINALKNVNLTMNEGEIAVILGPSGSGKSTLLNIIGGIDHIDSGNVIVDGVDIMKLNDNKLTLYRRDSVGFIFQFYNLVPNLTVYENVEVAANISKNPINIDEVLNSVGMSEFKNRFPRELSGGQQQRVSIARAIVKKPKLLLCDEPTGALDYKAAKEILKLITEVNKKFATTVIIITHNTAISGIADRIIKLRSGEISENVVNENVLLAEGIEW</sequence>
<dbReference type="AlphaFoldDB" id="A0A2T0B7J4"/>
<dbReference type="EMBL" id="PVXQ01000053">
    <property type="protein sequence ID" value="PRR79825.1"/>
    <property type="molecule type" value="Genomic_DNA"/>
</dbReference>
<feature type="domain" description="ABC transporter" evidence="6">
    <location>
        <begin position="102"/>
        <end position="331"/>
    </location>
</feature>
<dbReference type="SMART" id="SM00382">
    <property type="entry name" value="AAA"/>
    <property type="match status" value="1"/>
</dbReference>
<dbReference type="Pfam" id="PF00005">
    <property type="entry name" value="ABC_tran"/>
    <property type="match status" value="1"/>
</dbReference>
<dbReference type="PANTHER" id="PTHR42798">
    <property type="entry name" value="LIPOPROTEIN-RELEASING SYSTEM ATP-BINDING PROTEIN LOLD"/>
    <property type="match status" value="1"/>
</dbReference>
<feature type="transmembrane region" description="Helical" evidence="5">
    <location>
        <begin position="31"/>
        <end position="49"/>
    </location>
</feature>
<evidence type="ECO:0000313" key="8">
    <source>
        <dbReference type="Proteomes" id="UP000239471"/>
    </source>
</evidence>
<organism evidence="7 8">
    <name type="scientific">Clostridium vincentii</name>
    <dbReference type="NCBI Taxonomy" id="52704"/>
    <lineage>
        <taxon>Bacteria</taxon>
        <taxon>Bacillati</taxon>
        <taxon>Bacillota</taxon>
        <taxon>Clostridia</taxon>
        <taxon>Eubacteriales</taxon>
        <taxon>Clostridiaceae</taxon>
        <taxon>Clostridium</taxon>
    </lineage>
</organism>
<dbReference type="InterPro" id="IPR017871">
    <property type="entry name" value="ABC_transporter-like_CS"/>
</dbReference>
<dbReference type="FunFam" id="3.40.50.300:FF:000032">
    <property type="entry name" value="Export ABC transporter ATP-binding protein"/>
    <property type="match status" value="1"/>
</dbReference>
<dbReference type="GO" id="GO:0016887">
    <property type="term" value="F:ATP hydrolysis activity"/>
    <property type="evidence" value="ECO:0007669"/>
    <property type="project" value="InterPro"/>
</dbReference>
<evidence type="ECO:0000256" key="1">
    <source>
        <dbReference type="ARBA" id="ARBA00005417"/>
    </source>
</evidence>
<dbReference type="PROSITE" id="PS00211">
    <property type="entry name" value="ABC_TRANSPORTER_1"/>
    <property type="match status" value="1"/>
</dbReference>
<dbReference type="InterPro" id="IPR003439">
    <property type="entry name" value="ABC_transporter-like_ATP-bd"/>
</dbReference>
<evidence type="ECO:0000256" key="5">
    <source>
        <dbReference type="SAM" id="Phobius"/>
    </source>
</evidence>
<evidence type="ECO:0000313" key="7">
    <source>
        <dbReference type="EMBL" id="PRR79825.1"/>
    </source>
</evidence>
<dbReference type="Proteomes" id="UP000239471">
    <property type="component" value="Unassembled WGS sequence"/>
</dbReference>
<evidence type="ECO:0000256" key="2">
    <source>
        <dbReference type="ARBA" id="ARBA00022448"/>
    </source>
</evidence>
<name>A0A2T0B7J4_9CLOT</name>
<dbReference type="CDD" id="cd03255">
    <property type="entry name" value="ABC_MJ0796_LolCDE_FtsE"/>
    <property type="match status" value="1"/>
</dbReference>
<dbReference type="EC" id="3.6.3.-" evidence="7"/>
<keyword evidence="5" id="KW-0812">Transmembrane</keyword>
<accession>A0A2T0B7J4</accession>
<keyword evidence="7" id="KW-0378">Hydrolase</keyword>
<dbReference type="SUPFAM" id="SSF52540">
    <property type="entry name" value="P-loop containing nucleoside triphosphate hydrolases"/>
    <property type="match status" value="1"/>
</dbReference>
<keyword evidence="7" id="KW-0449">Lipoprotein</keyword>
<evidence type="ECO:0000256" key="4">
    <source>
        <dbReference type="ARBA" id="ARBA00022840"/>
    </source>
</evidence>
<dbReference type="GO" id="GO:0098796">
    <property type="term" value="C:membrane protein complex"/>
    <property type="evidence" value="ECO:0007669"/>
    <property type="project" value="UniProtKB-ARBA"/>
</dbReference>
<dbReference type="InterPro" id="IPR017911">
    <property type="entry name" value="MacB-like_ATP-bd"/>
</dbReference>
<keyword evidence="5" id="KW-1133">Transmembrane helix</keyword>
<dbReference type="PANTHER" id="PTHR42798:SF2">
    <property type="entry name" value="ABC TRANSPORTER ATP-BINDING PROTEIN MG467-RELATED"/>
    <property type="match status" value="1"/>
</dbReference>
<keyword evidence="3" id="KW-0547">Nucleotide-binding</keyword>
<comment type="similarity">
    <text evidence="1">Belongs to the ABC transporter superfamily.</text>
</comment>
<dbReference type="GO" id="GO:0022857">
    <property type="term" value="F:transmembrane transporter activity"/>
    <property type="evidence" value="ECO:0007669"/>
    <property type="project" value="UniProtKB-ARBA"/>
</dbReference>
<protein>
    <submittedName>
        <fullName evidence="7">Lipoprotein-releasing system ATP-binding protein LolD</fullName>
        <ecNumber evidence="7">3.6.3.-</ecNumber>
    </submittedName>
</protein>
<evidence type="ECO:0000259" key="6">
    <source>
        <dbReference type="PROSITE" id="PS50893"/>
    </source>
</evidence>
<keyword evidence="5" id="KW-0472">Membrane</keyword>
<dbReference type="InterPro" id="IPR027417">
    <property type="entry name" value="P-loop_NTPase"/>
</dbReference>